<dbReference type="GO" id="GO:0006412">
    <property type="term" value="P:translation"/>
    <property type="evidence" value="ECO:0007669"/>
    <property type="project" value="InterPro"/>
</dbReference>
<evidence type="ECO:0000313" key="9">
    <source>
        <dbReference type="EMBL" id="KAK1341317.1"/>
    </source>
</evidence>
<evidence type="ECO:0000313" key="10">
    <source>
        <dbReference type="Proteomes" id="UP001177744"/>
    </source>
</evidence>
<dbReference type="InterPro" id="IPR035970">
    <property type="entry name" value="60S_ribosomal_eL19_sf"/>
</dbReference>
<dbReference type="InterPro" id="IPR039547">
    <property type="entry name" value="Ribosomal_eL19"/>
</dbReference>
<evidence type="ECO:0000256" key="3">
    <source>
        <dbReference type="ARBA" id="ARBA00022980"/>
    </source>
</evidence>
<evidence type="ECO:0000256" key="5">
    <source>
        <dbReference type="ARBA" id="ARBA00034092"/>
    </source>
</evidence>
<dbReference type="PANTHER" id="PTHR10722">
    <property type="entry name" value="60S RIBOSOMAL PROTEIN L19"/>
    <property type="match status" value="1"/>
</dbReference>
<evidence type="ECO:0000256" key="6">
    <source>
        <dbReference type="ARBA" id="ARBA00035217"/>
    </source>
</evidence>
<dbReference type="EMBL" id="JAULJE010000007">
    <property type="protein sequence ID" value="KAK1341317.1"/>
    <property type="molecule type" value="Genomic_DNA"/>
</dbReference>
<dbReference type="InterPro" id="IPR000196">
    <property type="entry name" value="Ribosomal_eL19_dom"/>
</dbReference>
<dbReference type="Pfam" id="PF01280">
    <property type="entry name" value="Ribosomal_L19e"/>
    <property type="match status" value="1"/>
</dbReference>
<comment type="caution">
    <text evidence="9">The sequence shown here is derived from an EMBL/GenBank/DDBJ whole genome shotgun (WGS) entry which is preliminary data.</text>
</comment>
<keyword evidence="10" id="KW-1185">Reference proteome</keyword>
<dbReference type="GO" id="GO:0003723">
    <property type="term" value="F:RNA binding"/>
    <property type="evidence" value="ECO:0007669"/>
    <property type="project" value="InterPro"/>
</dbReference>
<keyword evidence="3" id="KW-0689">Ribosomal protein</keyword>
<dbReference type="InterPro" id="IPR057259">
    <property type="entry name" value="Ribosomal_L19e"/>
</dbReference>
<dbReference type="FunFam" id="1.10.1650.10:FF:000001">
    <property type="entry name" value="Ribosomal protein L19"/>
    <property type="match status" value="1"/>
</dbReference>
<proteinExistence type="inferred from homology"/>
<dbReference type="SUPFAM" id="SSF48140">
    <property type="entry name" value="Ribosomal protein L19 (L19e)"/>
    <property type="match status" value="1"/>
</dbReference>
<comment type="similarity">
    <text evidence="1">Belongs to the eukaryotic ribosomal protein eL19 family.</text>
</comment>
<evidence type="ECO:0000256" key="4">
    <source>
        <dbReference type="ARBA" id="ARBA00023274"/>
    </source>
</evidence>
<sequence length="131" mass="15176">MSTLRLHKRLASSVLHCGKKKVWLDLNETKEIANANSWHTVDHSLYMKMKENVFKNKQVLMEHIHKLKADKARKKLLNDQLRPTGFFAPPQSYQGWKQKTRMDFDNSSDTTSFYALVIKLPQSAGFLASLQ</sequence>
<dbReference type="Gene3D" id="1.10.1650.10">
    <property type="match status" value="1"/>
</dbReference>
<reference evidence="9" key="1">
    <citation type="submission" date="2023-06" db="EMBL/GenBank/DDBJ databases">
        <title>Reference genome for the Northern bat (Eptesicus nilssonii), a most northern bat species.</title>
        <authorList>
            <person name="Laine V.N."/>
            <person name="Pulliainen A.T."/>
            <person name="Lilley T.M."/>
        </authorList>
    </citation>
    <scope>NUCLEOTIDE SEQUENCE</scope>
    <source>
        <strain evidence="9">BLF_Eptnil</strain>
        <tissue evidence="9">Kidney</tissue>
    </source>
</reference>
<evidence type="ECO:0000256" key="2">
    <source>
        <dbReference type="ARBA" id="ARBA00011133"/>
    </source>
</evidence>
<gene>
    <name evidence="9" type="ORF">QTO34_017721</name>
</gene>
<dbReference type="GO" id="GO:0022625">
    <property type="term" value="C:cytosolic large ribosomal subunit"/>
    <property type="evidence" value="ECO:0007669"/>
    <property type="project" value="InterPro"/>
</dbReference>
<evidence type="ECO:0000256" key="7">
    <source>
        <dbReference type="ARBA" id="ARBA00035324"/>
    </source>
</evidence>
<evidence type="ECO:0000256" key="1">
    <source>
        <dbReference type="ARBA" id="ARBA00011082"/>
    </source>
</evidence>
<accession>A0AA40I1J5</accession>
<organism evidence="9 10">
    <name type="scientific">Cnephaeus nilssonii</name>
    <name type="common">Northern bat</name>
    <name type="synonym">Eptesicus nilssonii</name>
    <dbReference type="NCBI Taxonomy" id="3371016"/>
    <lineage>
        <taxon>Eukaryota</taxon>
        <taxon>Metazoa</taxon>
        <taxon>Chordata</taxon>
        <taxon>Craniata</taxon>
        <taxon>Vertebrata</taxon>
        <taxon>Euteleostomi</taxon>
        <taxon>Mammalia</taxon>
        <taxon>Eutheria</taxon>
        <taxon>Laurasiatheria</taxon>
        <taxon>Chiroptera</taxon>
        <taxon>Yangochiroptera</taxon>
        <taxon>Vespertilionidae</taxon>
        <taxon>Cnephaeus</taxon>
    </lineage>
</organism>
<keyword evidence="4" id="KW-0687">Ribonucleoprotein</keyword>
<name>A0AA40I1J5_CNENI</name>
<evidence type="ECO:0000259" key="8">
    <source>
        <dbReference type="SMART" id="SM01416"/>
    </source>
</evidence>
<protein>
    <recommendedName>
        <fullName evidence="6">Large ribosomal subunit protein eL19</fullName>
    </recommendedName>
    <alternativeName>
        <fullName evidence="7">60S ribosomal protein L19</fullName>
    </alternativeName>
</protein>
<feature type="domain" description="Large ribosomal subunit protein eL19" evidence="8">
    <location>
        <begin position="3"/>
        <end position="68"/>
    </location>
</feature>
<dbReference type="SMART" id="SM01416">
    <property type="entry name" value="Ribosomal_L19e"/>
    <property type="match status" value="1"/>
</dbReference>
<dbReference type="GO" id="GO:0003735">
    <property type="term" value="F:structural constituent of ribosome"/>
    <property type="evidence" value="ECO:0007669"/>
    <property type="project" value="InterPro"/>
</dbReference>
<comment type="subunit">
    <text evidence="2">Component of the large ribosomal subunit.</text>
</comment>
<dbReference type="InterPro" id="IPR015972">
    <property type="entry name" value="Ribosomal_eL19_dom1"/>
</dbReference>
<dbReference type="Proteomes" id="UP001177744">
    <property type="component" value="Unassembled WGS sequence"/>
</dbReference>
<comment type="function">
    <text evidence="5">Component of the large ribosomal subunit. The ribosome is a large ribonucleoprotein complex responsible for the synthesis of proteins in the cell.</text>
</comment>
<dbReference type="AlphaFoldDB" id="A0AA40I1J5"/>